<gene>
    <name evidence="1" type="ORF">HEB94_003115</name>
</gene>
<dbReference type="RefSeq" id="WP_192750426.1">
    <property type="nucleotide sequence ID" value="NZ_BAABJL010000011.1"/>
</dbReference>
<name>A0A927MZP3_9ACTN</name>
<protein>
    <submittedName>
        <fullName evidence="1">Uncharacterized protein</fullName>
    </submittedName>
</protein>
<proteinExistence type="predicted"/>
<keyword evidence="2" id="KW-1185">Reference proteome</keyword>
<organism evidence="1 2">
    <name type="scientific">Actinopolymorpha pittospori</name>
    <dbReference type="NCBI Taxonomy" id="648752"/>
    <lineage>
        <taxon>Bacteria</taxon>
        <taxon>Bacillati</taxon>
        <taxon>Actinomycetota</taxon>
        <taxon>Actinomycetes</taxon>
        <taxon>Propionibacteriales</taxon>
        <taxon>Actinopolymorphaceae</taxon>
        <taxon>Actinopolymorpha</taxon>
    </lineage>
</organism>
<reference evidence="1" key="1">
    <citation type="submission" date="2020-10" db="EMBL/GenBank/DDBJ databases">
        <title>Sequencing the genomes of 1000 actinobacteria strains.</title>
        <authorList>
            <person name="Klenk H.-P."/>
        </authorList>
    </citation>
    <scope>NUCLEOTIDE SEQUENCE</scope>
    <source>
        <strain evidence="1">DSM 45354</strain>
    </source>
</reference>
<dbReference type="Proteomes" id="UP000638648">
    <property type="component" value="Unassembled WGS sequence"/>
</dbReference>
<sequence length="119" mass="12684">MLDRLRNALLVLRGYELAYETEEYEEEAVAAGPTRSVNCHEDPGDLIAVRAARGGPHGAIVLFQTKSASADPMTVVLKPAVARSFAAGILDAADEADGTSRLHFVPVCPLHDAEEPGDE</sequence>
<dbReference type="AlphaFoldDB" id="A0A927MZP3"/>
<evidence type="ECO:0000313" key="2">
    <source>
        <dbReference type="Proteomes" id="UP000638648"/>
    </source>
</evidence>
<accession>A0A927MZP3</accession>
<evidence type="ECO:0000313" key="1">
    <source>
        <dbReference type="EMBL" id="MBE1606267.1"/>
    </source>
</evidence>
<comment type="caution">
    <text evidence="1">The sequence shown here is derived from an EMBL/GenBank/DDBJ whole genome shotgun (WGS) entry which is preliminary data.</text>
</comment>
<dbReference type="EMBL" id="JADBEM010000001">
    <property type="protein sequence ID" value="MBE1606267.1"/>
    <property type="molecule type" value="Genomic_DNA"/>
</dbReference>